<evidence type="ECO:0000313" key="2">
    <source>
        <dbReference type="Proteomes" id="UP000235371"/>
    </source>
</evidence>
<accession>A0A2J6SVD0</accession>
<reference evidence="1 2" key="1">
    <citation type="submission" date="2016-04" db="EMBL/GenBank/DDBJ databases">
        <title>A degradative enzymes factory behind the ericoid mycorrhizal symbiosis.</title>
        <authorList>
            <consortium name="DOE Joint Genome Institute"/>
            <person name="Martino E."/>
            <person name="Morin E."/>
            <person name="Grelet G."/>
            <person name="Kuo A."/>
            <person name="Kohler A."/>
            <person name="Daghino S."/>
            <person name="Barry K."/>
            <person name="Choi C."/>
            <person name="Cichocki N."/>
            <person name="Clum A."/>
            <person name="Copeland A."/>
            <person name="Hainaut M."/>
            <person name="Haridas S."/>
            <person name="Labutti K."/>
            <person name="Lindquist E."/>
            <person name="Lipzen A."/>
            <person name="Khouja H.-R."/>
            <person name="Murat C."/>
            <person name="Ohm R."/>
            <person name="Olson A."/>
            <person name="Spatafora J."/>
            <person name="Veneault-Fourrey C."/>
            <person name="Henrissat B."/>
            <person name="Grigoriev I."/>
            <person name="Martin F."/>
            <person name="Perotto S."/>
        </authorList>
    </citation>
    <scope>NUCLEOTIDE SEQUENCE [LARGE SCALE GENOMIC DNA]</scope>
    <source>
        <strain evidence="1 2">E</strain>
    </source>
</reference>
<dbReference type="AlphaFoldDB" id="A0A2J6SVD0"/>
<organism evidence="1 2">
    <name type="scientific">Hyaloscypha bicolor E</name>
    <dbReference type="NCBI Taxonomy" id="1095630"/>
    <lineage>
        <taxon>Eukaryota</taxon>
        <taxon>Fungi</taxon>
        <taxon>Dikarya</taxon>
        <taxon>Ascomycota</taxon>
        <taxon>Pezizomycotina</taxon>
        <taxon>Leotiomycetes</taxon>
        <taxon>Helotiales</taxon>
        <taxon>Hyaloscyphaceae</taxon>
        <taxon>Hyaloscypha</taxon>
        <taxon>Hyaloscypha bicolor</taxon>
    </lineage>
</organism>
<protein>
    <submittedName>
        <fullName evidence="1">Uncharacterized protein</fullName>
    </submittedName>
</protein>
<gene>
    <name evidence="1" type="ORF">K444DRAFT_112044</name>
</gene>
<sequence>MSLANRNLLLRGCTSPEPHARGFYICQIISQDPSTTRKEGTALLPMYFGFQAECAKLHGNLDSDKIQPKEGNELLCVRCTGDSCHVETPAKPSIHSTRIEQSPNLPDPWAFGSITQSPCLCQTHVSTACEGVTTGETLFVCKAFAPKNHSPRAAAGSREGLVVLQSTYLCHGILCVTLESSTKSGQ</sequence>
<dbReference type="InParanoid" id="A0A2J6SVD0"/>
<dbReference type="EMBL" id="KZ613859">
    <property type="protein sequence ID" value="PMD54727.1"/>
    <property type="molecule type" value="Genomic_DNA"/>
</dbReference>
<dbReference type="GeneID" id="36578415"/>
<keyword evidence="2" id="KW-1185">Reference proteome</keyword>
<proteinExistence type="predicted"/>
<dbReference type="Proteomes" id="UP000235371">
    <property type="component" value="Unassembled WGS sequence"/>
</dbReference>
<name>A0A2J6SVD0_9HELO</name>
<evidence type="ECO:0000313" key="1">
    <source>
        <dbReference type="EMBL" id="PMD54727.1"/>
    </source>
</evidence>
<dbReference type="RefSeq" id="XP_024731631.1">
    <property type="nucleotide sequence ID" value="XM_024870333.1"/>
</dbReference>